<evidence type="ECO:0000256" key="2">
    <source>
        <dbReference type="ARBA" id="ARBA00022801"/>
    </source>
</evidence>
<dbReference type="EMBL" id="FR823393">
    <property type="protein sequence ID" value="CBZ56422.1"/>
    <property type="molecule type" value="Genomic_DNA"/>
</dbReference>
<dbReference type="GeneID" id="13445363"/>
<evidence type="ECO:0000256" key="5">
    <source>
        <dbReference type="RuleBase" id="RU003833"/>
    </source>
</evidence>
<dbReference type="OrthoDB" id="6372431at2759"/>
<dbReference type="PROSITE" id="PS01238">
    <property type="entry name" value="GDA1_CD39_NTPASE"/>
    <property type="match status" value="2"/>
</dbReference>
<feature type="binding site" evidence="4">
    <location>
        <begin position="647"/>
        <end position="651"/>
    </location>
    <ligand>
        <name>ATP</name>
        <dbReference type="ChEBI" id="CHEBI:30616"/>
    </ligand>
</feature>
<accession>F0VRS4</accession>
<name>F0VRS4_NEOCL</name>
<keyword evidence="4" id="KW-0067">ATP-binding</keyword>
<dbReference type="PANTHER" id="PTHR11782:SF83">
    <property type="entry name" value="GUANOSINE-DIPHOSPHATASE"/>
    <property type="match status" value="1"/>
</dbReference>
<evidence type="ECO:0000256" key="3">
    <source>
        <dbReference type="PIRSR" id="PIRSR600407-1"/>
    </source>
</evidence>
<dbReference type="RefSeq" id="XP_003886447.1">
    <property type="nucleotide sequence ID" value="XM_003886398.1"/>
</dbReference>
<sequence length="993" mass="109116">MEDSARGLMQLLEDDAVRILDEKLTEEQKVQVQAMGVPVLLCSTAGVRDFHDWYREALFVILRFLINHPKPGHGYKFFTNPEWTRPITGAEEGLYAFLALNHLSGRLGEDPARCYVDEYGMKQCRNDLVGVVEVGGASTQIVFPLQDGTALPSSIRAVNLQHERFLPSRFPSADVISVSFMQLGVASSSGLFFKELCSNAEFRHQGICYNPCIFRGFRQACSAGDVEILPDGTIVVDEDVRKNKLKPVATYCSANNPEISFKAMNEIQCRVNKIDPTKSLAERLRIDDCFQIVGTGDFDTCQAQVEELLVSPRFPLPANIEAASSGFESVGQVFKFASTASPMVITGGAMYASISTMQGLGLLPKDFQDDVPGISRLLEGLFPETASAGGCADEPATLRGVSAETEKHISAGKARLQDLRDAERRCHDAWQAIVVIDGGSSATRTNVFLAKTRSCPRGGRHIDPDSIRLLGAGKRFAGLRGVLESWLDAYAGEDWESRSVDSKRLFQHVPEMEDSARGLMQLLEDDAVRILDEKLTEEQKVQVQAMGVPVLLCSTAGVRDFHDWYREALFVILRFLINHPKPGHGYKFFTNPEWTRPITGAEEGLYAFLALNHLSGRLGEDPARCYVDEYGMKQCRNDLVGVVEVGGASTQIVFPLQDGTALPSSIRAVNLQHERFLPSRFPCADVISVSFMQLGVASSSGLFFKELCSNAEFRHQGICYNPCIFRGFRQACSAGDVEILPDGTIVVDEDVRKNKLKPVATSCSANNPEISFKAMNEMQCRENKIDPTKSLAERLRIDDCFQIVGTGDFDTCQAQVEELLVSPRFPLPANIEAASSGFESVGQVFKFASTASPMVITGGAMYASISTMQGLGLLPKDFPGDLEQLIAASRTYCSSPVVNSGDGLVIQLPNAEQKLTSMNYDLCKTIALTVSLIQHMEAGEHKPSSISWQKSVVGPDGKPRADLGWHVGAILHRVLFTEEWGRTAYETGFTYNM</sequence>
<gene>
    <name evidence="6" type="ORF">NCLIV_068460</name>
</gene>
<dbReference type="GO" id="GO:0005524">
    <property type="term" value="F:ATP binding"/>
    <property type="evidence" value="ECO:0007669"/>
    <property type="project" value="UniProtKB-KW"/>
</dbReference>
<keyword evidence="4" id="KW-0547">Nucleotide-binding</keyword>
<protein>
    <submittedName>
        <fullName evidence="6">Uncharacterized protein</fullName>
    </submittedName>
</protein>
<dbReference type="PANTHER" id="PTHR11782">
    <property type="entry name" value="ADENOSINE/GUANOSINE DIPHOSPHATASE"/>
    <property type="match status" value="1"/>
</dbReference>
<dbReference type="GO" id="GO:0017110">
    <property type="term" value="F:nucleoside diphosphate phosphatase activity"/>
    <property type="evidence" value="ECO:0007669"/>
    <property type="project" value="TreeGrafter"/>
</dbReference>
<dbReference type="VEuPathDB" id="ToxoDB:NCLIV_068460"/>
<dbReference type="Proteomes" id="UP000007494">
    <property type="component" value="Chromosome XII"/>
</dbReference>
<dbReference type="GO" id="GO:0016020">
    <property type="term" value="C:membrane"/>
    <property type="evidence" value="ECO:0007669"/>
    <property type="project" value="TreeGrafter"/>
</dbReference>
<dbReference type="CDD" id="cd24037">
    <property type="entry name" value="ASKHA_NBD_TgNTPase-like"/>
    <property type="match status" value="1"/>
</dbReference>
<dbReference type="Pfam" id="PF01150">
    <property type="entry name" value="GDA1_CD39"/>
    <property type="match status" value="2"/>
</dbReference>
<evidence type="ECO:0000313" key="6">
    <source>
        <dbReference type="EMBL" id="CBZ56422.1"/>
    </source>
</evidence>
<evidence type="ECO:0000256" key="4">
    <source>
        <dbReference type="PIRSR" id="PIRSR600407-2"/>
    </source>
</evidence>
<dbReference type="eggNOG" id="KOG1386">
    <property type="taxonomic scope" value="Eukaryota"/>
</dbReference>
<comment type="similarity">
    <text evidence="1 5">Belongs to the GDA1/CD39 NTPase family.</text>
</comment>
<dbReference type="GO" id="GO:0009134">
    <property type="term" value="P:nucleoside diphosphate catabolic process"/>
    <property type="evidence" value="ECO:0007669"/>
    <property type="project" value="TreeGrafter"/>
</dbReference>
<dbReference type="InParanoid" id="F0VRS4"/>
<dbReference type="InterPro" id="IPR000407">
    <property type="entry name" value="GDA1_CD39_NTPase"/>
</dbReference>
<keyword evidence="7" id="KW-1185">Reference proteome</keyword>
<evidence type="ECO:0000313" key="7">
    <source>
        <dbReference type="Proteomes" id="UP000007494"/>
    </source>
</evidence>
<proteinExistence type="inferred from homology"/>
<dbReference type="AlphaFoldDB" id="F0VRS4"/>
<keyword evidence="2 5" id="KW-0378">Hydrolase</keyword>
<dbReference type="Gene3D" id="3.30.420.540">
    <property type="match status" value="2"/>
</dbReference>
<dbReference type="Gene3D" id="3.30.420.530">
    <property type="match status" value="1"/>
</dbReference>
<organism evidence="6 7">
    <name type="scientific">Neospora caninum (strain Liverpool)</name>
    <dbReference type="NCBI Taxonomy" id="572307"/>
    <lineage>
        <taxon>Eukaryota</taxon>
        <taxon>Sar</taxon>
        <taxon>Alveolata</taxon>
        <taxon>Apicomplexa</taxon>
        <taxon>Conoidasida</taxon>
        <taxon>Coccidia</taxon>
        <taxon>Eucoccidiorida</taxon>
        <taxon>Eimeriorina</taxon>
        <taxon>Sarcocystidae</taxon>
        <taxon>Neospora</taxon>
    </lineage>
</organism>
<evidence type="ECO:0000256" key="1">
    <source>
        <dbReference type="ARBA" id="ARBA00009283"/>
    </source>
</evidence>
<reference evidence="7" key="1">
    <citation type="journal article" date="2012" name="PLoS Pathog.">
        <title>Comparative genomics of the apicomplexan parasites Toxoplasma gondii and Neospora caninum: Coccidia differing in host range and transmission strategy.</title>
        <authorList>
            <person name="Reid A.J."/>
            <person name="Vermont S.J."/>
            <person name="Cotton J.A."/>
            <person name="Harris D."/>
            <person name="Hill-Cawthorne G.A."/>
            <person name="Konen-Waisman S."/>
            <person name="Latham S.M."/>
            <person name="Mourier T."/>
            <person name="Norton R."/>
            <person name="Quail M.A."/>
            <person name="Sanders M."/>
            <person name="Shanmugam D."/>
            <person name="Sohal A."/>
            <person name="Wasmuth J.D."/>
            <person name="Brunk B."/>
            <person name="Grigg M.E."/>
            <person name="Howard J.C."/>
            <person name="Parkinson J."/>
            <person name="Roos D.S."/>
            <person name="Trees A.J."/>
            <person name="Berriman M."/>
            <person name="Pain A."/>
            <person name="Wastling J.M."/>
        </authorList>
    </citation>
    <scope>NUCLEOTIDE SEQUENCE [LARGE SCALE GENOMIC DNA]</scope>
    <source>
        <strain evidence="7">Liverpool</strain>
    </source>
</reference>
<feature type="active site" description="Proton acceptor" evidence="3">
    <location>
        <position position="603"/>
    </location>
</feature>